<evidence type="ECO:0000313" key="3">
    <source>
        <dbReference type="Proteomes" id="UP000469558"/>
    </source>
</evidence>
<dbReference type="EMBL" id="QGMK01000007">
    <property type="protein sequence ID" value="TVY85451.1"/>
    <property type="molecule type" value="Genomic_DNA"/>
</dbReference>
<keyword evidence="1" id="KW-0472">Membrane</keyword>
<proteinExistence type="predicted"/>
<gene>
    <name evidence="2" type="ORF">LSUE1_G000134</name>
</gene>
<protein>
    <submittedName>
        <fullName evidence="2">Uncharacterized protein</fullName>
    </submittedName>
</protein>
<sequence length="282" mass="32886">MLFKQPDATRNSIEAEVTRKLAGDERDEAEEILSDSINLATRLLLMMPTDGSVSSRRYVTVSGETKLSLRDGTVKDTLNEEMKAQIFLEERVKLEKIFNARNLQRIGGIKIRWTTNFADHLRMREDDTAVEVFHYASFLQFHQNSNSSIIPAALVEETLRTLALLFPEHDKAVKVWFERQQKQLQTARRMPLDALARECGQLKAEERQIDRFVYWHDRLVILKQVFDEAEPRNIAQWWNDRRKRVQWYTFWVAAVVLALTVFFGLVQSIEGALQVYLAYSHP</sequence>
<feature type="transmembrane region" description="Helical" evidence="1">
    <location>
        <begin position="248"/>
        <end position="269"/>
    </location>
</feature>
<keyword evidence="1" id="KW-0812">Transmembrane</keyword>
<keyword evidence="1" id="KW-1133">Transmembrane helix</keyword>
<evidence type="ECO:0000313" key="2">
    <source>
        <dbReference type="EMBL" id="TVY85451.1"/>
    </source>
</evidence>
<dbReference type="AlphaFoldDB" id="A0A8T9CJ31"/>
<dbReference type="Proteomes" id="UP000469558">
    <property type="component" value="Unassembled WGS sequence"/>
</dbReference>
<reference evidence="2 3" key="1">
    <citation type="submission" date="2018-05" db="EMBL/GenBank/DDBJ databases">
        <title>Genome sequencing and assembly of the regulated plant pathogen Lachnellula willkommii and related sister species for the development of diagnostic species identification markers.</title>
        <authorList>
            <person name="Giroux E."/>
            <person name="Bilodeau G."/>
        </authorList>
    </citation>
    <scope>NUCLEOTIDE SEQUENCE [LARGE SCALE GENOMIC DNA]</scope>
    <source>
        <strain evidence="2 3">CBS 268.59</strain>
    </source>
</reference>
<dbReference type="OrthoDB" id="5428890at2759"/>
<keyword evidence="3" id="KW-1185">Reference proteome</keyword>
<accession>A0A8T9CJ31</accession>
<name>A0A8T9CJ31_9HELO</name>
<organism evidence="2 3">
    <name type="scientific">Lachnellula suecica</name>
    <dbReference type="NCBI Taxonomy" id="602035"/>
    <lineage>
        <taxon>Eukaryota</taxon>
        <taxon>Fungi</taxon>
        <taxon>Dikarya</taxon>
        <taxon>Ascomycota</taxon>
        <taxon>Pezizomycotina</taxon>
        <taxon>Leotiomycetes</taxon>
        <taxon>Helotiales</taxon>
        <taxon>Lachnaceae</taxon>
        <taxon>Lachnellula</taxon>
    </lineage>
</organism>
<evidence type="ECO:0000256" key="1">
    <source>
        <dbReference type="SAM" id="Phobius"/>
    </source>
</evidence>
<comment type="caution">
    <text evidence="2">The sequence shown here is derived from an EMBL/GenBank/DDBJ whole genome shotgun (WGS) entry which is preliminary data.</text>
</comment>